<comment type="similarity">
    <text evidence="3">Belongs to the mitochondrion-specific ribosomal protein mS38 family.</text>
</comment>
<reference evidence="7 8" key="1">
    <citation type="journal article" date="2004" name="Science">
        <title>The Ashbya gossypii genome as a tool for mapping the ancient Saccharomyces cerevisiae genome.</title>
        <authorList>
            <person name="Dietrich F.S."/>
            <person name="Voegeli S."/>
            <person name="Brachat S."/>
            <person name="Lerch A."/>
            <person name="Gates K."/>
            <person name="Steiner S."/>
            <person name="Mohr C."/>
            <person name="Pohlmann R."/>
            <person name="Luedi P."/>
            <person name="Choi S."/>
            <person name="Wing R.A."/>
            <person name="Flavier A."/>
            <person name="Gaffney T.D."/>
            <person name="Philippsen P."/>
        </authorList>
    </citation>
    <scope>NUCLEOTIDE SEQUENCE [LARGE SCALE GENOMIC DNA]</scope>
    <source>
        <strain evidence="8">ATCC 10895 / CBS 109.51 / FGSC 9923 / NRRL Y-1056</strain>
    </source>
</reference>
<feature type="domain" description="Ribosomal protein mS38 C-terminal" evidence="6">
    <location>
        <begin position="76"/>
        <end position="109"/>
    </location>
</feature>
<organism evidence="7 8">
    <name type="scientific">Eremothecium gossypii (strain ATCC 10895 / CBS 109.51 / FGSC 9923 / NRRL Y-1056)</name>
    <name type="common">Yeast</name>
    <name type="synonym">Ashbya gossypii</name>
    <dbReference type="NCBI Taxonomy" id="284811"/>
    <lineage>
        <taxon>Eukaryota</taxon>
        <taxon>Fungi</taxon>
        <taxon>Dikarya</taxon>
        <taxon>Ascomycota</taxon>
        <taxon>Saccharomycotina</taxon>
        <taxon>Saccharomycetes</taxon>
        <taxon>Saccharomycetales</taxon>
        <taxon>Saccharomycetaceae</taxon>
        <taxon>Eremothecium</taxon>
    </lineage>
</organism>
<gene>
    <name evidence="7" type="ORF">AGOS_ACL153C</name>
</gene>
<evidence type="ECO:0000256" key="5">
    <source>
        <dbReference type="SAM" id="MobiDB-lite"/>
    </source>
</evidence>
<dbReference type="Proteomes" id="UP000000591">
    <property type="component" value="Chromosome III"/>
</dbReference>
<evidence type="ECO:0000256" key="4">
    <source>
        <dbReference type="ARBA" id="ARBA00035682"/>
    </source>
</evidence>
<dbReference type="HOGENOM" id="CLU_2183345_0_0_1"/>
<feature type="compositionally biased region" description="Basic and acidic residues" evidence="5">
    <location>
        <begin position="100"/>
        <end position="111"/>
    </location>
</feature>
<dbReference type="Pfam" id="PF08213">
    <property type="entry name" value="COX24_C"/>
    <property type="match status" value="1"/>
</dbReference>
<feature type="compositionally biased region" description="Basic residues" evidence="5">
    <location>
        <begin position="82"/>
        <end position="99"/>
    </location>
</feature>
<dbReference type="GO" id="GO:0005739">
    <property type="term" value="C:mitochondrion"/>
    <property type="evidence" value="ECO:0007669"/>
    <property type="project" value="UniProtKB-SubCell"/>
</dbReference>
<keyword evidence="2" id="KW-0496">Mitochondrion</keyword>
<dbReference type="RefSeq" id="NP_983251.1">
    <property type="nucleotide sequence ID" value="NM_208604.1"/>
</dbReference>
<dbReference type="SMART" id="SM01155">
    <property type="entry name" value="DUF1713"/>
    <property type="match status" value="1"/>
</dbReference>
<comment type="subcellular location">
    <subcellularLocation>
        <location evidence="1">Mitochondrion</location>
    </subcellularLocation>
</comment>
<dbReference type="EMBL" id="AE016816">
    <property type="protein sequence ID" value="AAS51075.1"/>
    <property type="molecule type" value="Genomic_DNA"/>
</dbReference>
<feature type="region of interest" description="Disordered" evidence="5">
    <location>
        <begin position="78"/>
        <end position="111"/>
    </location>
</feature>
<name>Q75CS2_EREGS</name>
<proteinExistence type="inferred from homology"/>
<dbReference type="PANTHER" id="PTHR32035:SF3">
    <property type="entry name" value="SMALL RIBOSOMAL SUBUNIT PROTEIN MS38"/>
    <property type="match status" value="1"/>
</dbReference>
<dbReference type="KEGG" id="ago:AGOS_ACL153C"/>
<accession>Q75CS2</accession>
<sequence length="111" mass="12407">MLGLVRNMCRAVQLARVPFVRPLSLQAVAVNKSGGSAVWSELRSMRAAASAPLAVACTQAVLVWGERSVGQAAPLEADSVMRKRRTKMKKHKWRKRRKAQRAERRKLSQGR</sequence>
<dbReference type="AlphaFoldDB" id="Q75CS2"/>
<dbReference type="InParanoid" id="Q75CS2"/>
<evidence type="ECO:0000256" key="2">
    <source>
        <dbReference type="ARBA" id="ARBA00023128"/>
    </source>
</evidence>
<keyword evidence="8" id="KW-1185">Reference proteome</keyword>
<dbReference type="GeneID" id="4619371"/>
<dbReference type="OrthoDB" id="10373143at2759"/>
<dbReference type="InterPro" id="IPR013177">
    <property type="entry name" value="Ribosomal_mS38_C"/>
</dbReference>
<dbReference type="PANTHER" id="PTHR32035">
    <property type="entry name" value="AURORA KINASE A-INTERACTING PROTEIN"/>
    <property type="match status" value="1"/>
</dbReference>
<evidence type="ECO:0000256" key="3">
    <source>
        <dbReference type="ARBA" id="ARBA00035647"/>
    </source>
</evidence>
<protein>
    <recommendedName>
        <fullName evidence="4">Small ribosomal subunit protein mS38</fullName>
    </recommendedName>
</protein>
<evidence type="ECO:0000313" key="8">
    <source>
        <dbReference type="Proteomes" id="UP000000591"/>
    </source>
</evidence>
<reference evidence="8" key="2">
    <citation type="journal article" date="2013" name="G3 (Bethesda)">
        <title>Genomes of Ashbya fungi isolated from insects reveal four mating-type loci, numerous translocations, lack of transposons, and distinct gene duplications.</title>
        <authorList>
            <person name="Dietrich F.S."/>
            <person name="Voegeli S."/>
            <person name="Kuo S."/>
            <person name="Philippsen P."/>
        </authorList>
    </citation>
    <scope>GENOME REANNOTATION</scope>
    <source>
        <strain evidence="8">ATCC 10895 / CBS 109.51 / FGSC 9923 / NRRL Y-1056</strain>
    </source>
</reference>
<evidence type="ECO:0000313" key="7">
    <source>
        <dbReference type="EMBL" id="AAS51075.1"/>
    </source>
</evidence>
<evidence type="ECO:0000256" key="1">
    <source>
        <dbReference type="ARBA" id="ARBA00004173"/>
    </source>
</evidence>
<evidence type="ECO:0000259" key="6">
    <source>
        <dbReference type="SMART" id="SM01155"/>
    </source>
</evidence>